<feature type="transmembrane region" description="Helical" evidence="1">
    <location>
        <begin position="173"/>
        <end position="192"/>
    </location>
</feature>
<dbReference type="InterPro" id="IPR057169">
    <property type="entry name" value="DUF7847"/>
</dbReference>
<evidence type="ECO:0000313" key="3">
    <source>
        <dbReference type="EMBL" id="HER44436.1"/>
    </source>
</evidence>
<dbReference type="InterPro" id="IPR010380">
    <property type="entry name" value="DUF975"/>
</dbReference>
<comment type="caution">
    <text evidence="3">The sequence shown here is derived from an EMBL/GenBank/DDBJ whole genome shotgun (WGS) entry which is preliminary data.</text>
</comment>
<feature type="transmembrane region" description="Helical" evidence="1">
    <location>
        <begin position="120"/>
        <end position="152"/>
    </location>
</feature>
<feature type="transmembrane region" description="Helical" evidence="1">
    <location>
        <begin position="66"/>
        <end position="83"/>
    </location>
</feature>
<evidence type="ECO:0000256" key="1">
    <source>
        <dbReference type="SAM" id="Phobius"/>
    </source>
</evidence>
<dbReference type="PANTHER" id="PTHR40076">
    <property type="entry name" value="MEMBRANE PROTEIN-RELATED"/>
    <property type="match status" value="1"/>
</dbReference>
<evidence type="ECO:0000259" key="2">
    <source>
        <dbReference type="Pfam" id="PF25231"/>
    </source>
</evidence>
<protein>
    <recommendedName>
        <fullName evidence="2">DUF7847 domain-containing protein</fullName>
    </recommendedName>
</protein>
<dbReference type="EMBL" id="DSEC01000596">
    <property type="protein sequence ID" value="HER44436.1"/>
    <property type="molecule type" value="Genomic_DNA"/>
</dbReference>
<name>A0A7V2AWA5_UNCEI</name>
<dbReference type="AlphaFoldDB" id="A0A7V2AWA5"/>
<accession>A0A7V2AWA5</accession>
<proteinExistence type="predicted"/>
<sequence length="224" mass="24240">MNETDTVARERASALNPGAGSCYSHAWDRMWNYFLELLLIVAVMIVAAVPLTWLSISDKVGAYQGFLLEFFALVYLVMLYAPLRYGLSYAFLRAARGEKLDTKDMLAPFRNYFNAVLANLLVSIVVGAGLLFLVVPGIILACKLAFVPYLVVDRGLDAIEAFKESWRMTKGHAVDIFLIGLLAIPICLAGMILVGVGLIASAMLVGLAFASIYHAVAGRGEGAA</sequence>
<feature type="transmembrane region" description="Helical" evidence="1">
    <location>
        <begin position="33"/>
        <end position="54"/>
    </location>
</feature>
<dbReference type="Pfam" id="PF25231">
    <property type="entry name" value="DUF7847"/>
    <property type="match status" value="1"/>
</dbReference>
<dbReference type="Proteomes" id="UP000886069">
    <property type="component" value="Unassembled WGS sequence"/>
</dbReference>
<gene>
    <name evidence="3" type="ORF">ENO08_08255</name>
</gene>
<keyword evidence="1" id="KW-0472">Membrane</keyword>
<keyword evidence="1" id="KW-1133">Transmembrane helix</keyword>
<reference evidence="3" key="1">
    <citation type="journal article" date="2020" name="mSystems">
        <title>Genome- and Community-Level Interaction Insights into Carbon Utilization and Element Cycling Functions of Hydrothermarchaeota in Hydrothermal Sediment.</title>
        <authorList>
            <person name="Zhou Z."/>
            <person name="Liu Y."/>
            <person name="Xu W."/>
            <person name="Pan J."/>
            <person name="Luo Z.H."/>
            <person name="Li M."/>
        </authorList>
    </citation>
    <scope>NUCLEOTIDE SEQUENCE [LARGE SCALE GENOMIC DNA]</scope>
    <source>
        <strain evidence="3">SpSt-1233</strain>
    </source>
</reference>
<keyword evidence="1" id="KW-0812">Transmembrane</keyword>
<dbReference type="PANTHER" id="PTHR40076:SF1">
    <property type="entry name" value="MEMBRANE PROTEIN"/>
    <property type="match status" value="1"/>
</dbReference>
<organism evidence="3">
    <name type="scientific">Eiseniibacteriota bacterium</name>
    <dbReference type="NCBI Taxonomy" id="2212470"/>
    <lineage>
        <taxon>Bacteria</taxon>
        <taxon>Candidatus Eiseniibacteriota</taxon>
    </lineage>
</organism>
<feature type="domain" description="DUF7847" evidence="2">
    <location>
        <begin position="121"/>
        <end position="199"/>
    </location>
</feature>